<keyword evidence="3" id="KW-1185">Reference proteome</keyword>
<dbReference type="Proteomes" id="UP000181985">
    <property type="component" value="Chromosome"/>
</dbReference>
<evidence type="ECO:0000313" key="2">
    <source>
        <dbReference type="EMBL" id="APE32552.1"/>
    </source>
</evidence>
<protein>
    <submittedName>
        <fullName evidence="2">Uncharacterized protein</fullName>
    </submittedName>
</protein>
<dbReference type="EMBL" id="CP018139">
    <property type="protein sequence ID" value="APE32552.1"/>
    <property type="molecule type" value="Genomic_DNA"/>
</dbReference>
<organism evidence="2 3">
    <name type="scientific">Halomonas aestuarii</name>
    <dbReference type="NCBI Taxonomy" id="1897729"/>
    <lineage>
        <taxon>Bacteria</taxon>
        <taxon>Pseudomonadati</taxon>
        <taxon>Pseudomonadota</taxon>
        <taxon>Gammaproteobacteria</taxon>
        <taxon>Oceanospirillales</taxon>
        <taxon>Halomonadaceae</taxon>
        <taxon>Halomonas</taxon>
    </lineage>
</organism>
<name>A0A1J0VKK1_9GAMM</name>
<accession>A0A1J0VKK1</accession>
<gene>
    <name evidence="2" type="ORF">BOX17_09905</name>
</gene>
<dbReference type="KEGG" id="hsi:BOX17_09905"/>
<sequence length="129" mass="14155">MMESYPDIEIYLASGDVARLDAWLQEAIGAEPLTPAGKRQWRTRGRRGEAEVPVLLVEKAADGFASLWLDSPDTPWATDAECAREAAARLGCEVRCSLGGWQPGDDPDRFLQVLPDGTEQPIDWPDSGQ</sequence>
<feature type="region of interest" description="Disordered" evidence="1">
    <location>
        <begin position="100"/>
        <end position="129"/>
    </location>
</feature>
<reference evidence="3" key="1">
    <citation type="submission" date="2016-11" db="EMBL/GenBank/DDBJ databases">
        <title>Halolamina sediminis sp. nov., an extremely halophilic archaeon isolated from solar salt.</title>
        <authorList>
            <person name="Koh H.-W."/>
            <person name="Rani S."/>
            <person name="Park S.-J."/>
        </authorList>
    </citation>
    <scope>NUCLEOTIDE SEQUENCE [LARGE SCALE GENOMIC DNA]</scope>
    <source>
        <strain evidence="3">Hb3</strain>
    </source>
</reference>
<evidence type="ECO:0000313" key="3">
    <source>
        <dbReference type="Proteomes" id="UP000181985"/>
    </source>
</evidence>
<dbReference type="OrthoDB" id="1495305at2"/>
<evidence type="ECO:0000256" key="1">
    <source>
        <dbReference type="SAM" id="MobiDB-lite"/>
    </source>
</evidence>
<proteinExistence type="predicted"/>
<dbReference type="AlphaFoldDB" id="A0A1J0VKK1"/>